<dbReference type="GO" id="GO:0005737">
    <property type="term" value="C:cytoplasm"/>
    <property type="evidence" value="ECO:0007669"/>
    <property type="project" value="TreeGrafter"/>
</dbReference>
<dbReference type="InterPro" id="IPR017441">
    <property type="entry name" value="Protein_kinase_ATP_BS"/>
</dbReference>
<sequence>MNSSTTKIHNVTLSPKATTIRRHRSKPNRSLKDLIIRHKDSSLQPMEESPIKKMIKPLNISHLKFNTLTTTTDTTTRKHFELASSTRTNSKKNTMNSTQVIIKSCSNTSIKKSNTLHSSSALSIKKSFPISPKIALTEFFEDLTDKEKSEILEYPEVYFIAKKDCRDDPPPFTFNDGYDDNKGDYCLYKGDHIAYRYEIHSILGKGSFGQVCLCFDHKRKENVAIKIIKNKKRFHFQASFEIRILQSLLENDPDDKRNIVRIKNYFLFRNHICIAFELLQINLYQLLHKNHFNGVSLKLIKKIAIQLLVSLQFLAENQVIHCDLKPENILLKKPDSATIKIIDFGSSCFENEKIHTYIQSRFYRSPEIILGISYTTAIDMWSLGCILAELYTGQPIFPGRSEEEQFALIMEVIGAPPKSFISQATRNKTYFYPNGEPKLIADTKGLLRVPGSRSLNELLKGSNPNFINFVQQCFEWNPELRLTASQGLEHPWIIESSLNSSLLLKRRFSSERKRY</sequence>
<evidence type="ECO:0000313" key="14">
    <source>
        <dbReference type="EMBL" id="CAG9312762.1"/>
    </source>
</evidence>
<dbReference type="InterPro" id="IPR050494">
    <property type="entry name" value="Ser_Thr_dual-spec_kinase"/>
</dbReference>
<evidence type="ECO:0000256" key="3">
    <source>
        <dbReference type="ARBA" id="ARBA00022527"/>
    </source>
</evidence>
<comment type="catalytic activity">
    <reaction evidence="9">
        <text>L-threonyl-[protein] + ATP = O-phospho-L-threonyl-[protein] + ADP + H(+)</text>
        <dbReference type="Rhea" id="RHEA:46608"/>
        <dbReference type="Rhea" id="RHEA-COMP:11060"/>
        <dbReference type="Rhea" id="RHEA-COMP:11605"/>
        <dbReference type="ChEBI" id="CHEBI:15378"/>
        <dbReference type="ChEBI" id="CHEBI:30013"/>
        <dbReference type="ChEBI" id="CHEBI:30616"/>
        <dbReference type="ChEBI" id="CHEBI:61977"/>
        <dbReference type="ChEBI" id="CHEBI:456216"/>
        <dbReference type="EC" id="2.7.12.1"/>
    </reaction>
</comment>
<evidence type="ECO:0000256" key="12">
    <source>
        <dbReference type="SAM" id="MobiDB-lite"/>
    </source>
</evidence>
<dbReference type="Proteomes" id="UP001162131">
    <property type="component" value="Unassembled WGS sequence"/>
</dbReference>
<evidence type="ECO:0000313" key="15">
    <source>
        <dbReference type="Proteomes" id="UP001162131"/>
    </source>
</evidence>
<dbReference type="EMBL" id="CAJZBQ010000009">
    <property type="protein sequence ID" value="CAG9312762.1"/>
    <property type="molecule type" value="Genomic_DNA"/>
</dbReference>
<evidence type="ECO:0000256" key="11">
    <source>
        <dbReference type="PROSITE-ProRule" id="PRU10141"/>
    </source>
</evidence>
<dbReference type="GO" id="GO:0005856">
    <property type="term" value="C:cytoskeleton"/>
    <property type="evidence" value="ECO:0007669"/>
    <property type="project" value="TreeGrafter"/>
</dbReference>
<dbReference type="InterPro" id="IPR008271">
    <property type="entry name" value="Ser/Thr_kinase_AS"/>
</dbReference>
<dbReference type="Gene3D" id="3.30.10.30">
    <property type="entry name" value="DYRK"/>
    <property type="match status" value="1"/>
</dbReference>
<evidence type="ECO:0000256" key="9">
    <source>
        <dbReference type="ARBA" id="ARBA00049308"/>
    </source>
</evidence>
<evidence type="ECO:0000256" key="5">
    <source>
        <dbReference type="ARBA" id="ARBA00022741"/>
    </source>
</evidence>
<evidence type="ECO:0000256" key="1">
    <source>
        <dbReference type="ARBA" id="ARBA00008867"/>
    </source>
</evidence>
<feature type="compositionally biased region" description="Basic residues" evidence="12">
    <location>
        <begin position="19"/>
        <end position="29"/>
    </location>
</feature>
<evidence type="ECO:0000256" key="4">
    <source>
        <dbReference type="ARBA" id="ARBA00022679"/>
    </source>
</evidence>
<dbReference type="SUPFAM" id="SSF56112">
    <property type="entry name" value="Protein kinase-like (PK-like)"/>
    <property type="match status" value="1"/>
</dbReference>
<dbReference type="GO" id="GO:0004712">
    <property type="term" value="F:protein serine/threonine/tyrosine kinase activity"/>
    <property type="evidence" value="ECO:0007669"/>
    <property type="project" value="UniProtKB-EC"/>
</dbReference>
<dbReference type="InterPro" id="IPR042521">
    <property type="entry name" value="DYRK"/>
</dbReference>
<dbReference type="Gene3D" id="1.10.510.10">
    <property type="entry name" value="Transferase(Phosphotransferase) domain 1"/>
    <property type="match status" value="1"/>
</dbReference>
<evidence type="ECO:0000256" key="2">
    <source>
        <dbReference type="ARBA" id="ARBA00013203"/>
    </source>
</evidence>
<keyword evidence="5 11" id="KW-0547">Nucleotide-binding</keyword>
<protein>
    <recommendedName>
        <fullName evidence="2">dual-specificity kinase</fullName>
        <ecNumber evidence="2">2.7.12.1</ecNumber>
    </recommendedName>
</protein>
<dbReference type="PROSITE" id="PS50011">
    <property type="entry name" value="PROTEIN_KINASE_DOM"/>
    <property type="match status" value="1"/>
</dbReference>
<evidence type="ECO:0000256" key="8">
    <source>
        <dbReference type="ARBA" id="ARBA00049003"/>
    </source>
</evidence>
<comment type="similarity">
    <text evidence="1">Belongs to the protein kinase superfamily. CMGC Ser/Thr protein kinase family. MNB/DYRK subfamily.</text>
</comment>
<dbReference type="PROSITE" id="PS00107">
    <property type="entry name" value="PROTEIN_KINASE_ATP"/>
    <property type="match status" value="1"/>
</dbReference>
<proteinExistence type="inferred from homology"/>
<evidence type="ECO:0000256" key="6">
    <source>
        <dbReference type="ARBA" id="ARBA00022777"/>
    </source>
</evidence>
<evidence type="ECO:0000256" key="10">
    <source>
        <dbReference type="ARBA" id="ARBA00051680"/>
    </source>
</evidence>
<keyword evidence="15" id="KW-1185">Reference proteome</keyword>
<dbReference type="InterPro" id="IPR000719">
    <property type="entry name" value="Prot_kinase_dom"/>
</dbReference>
<dbReference type="PROSITE" id="PS00108">
    <property type="entry name" value="PROTEIN_KINASE_ST"/>
    <property type="match status" value="1"/>
</dbReference>
<feature type="domain" description="Protein kinase" evidence="13">
    <location>
        <begin position="197"/>
        <end position="493"/>
    </location>
</feature>
<dbReference type="GO" id="GO:0005524">
    <property type="term" value="F:ATP binding"/>
    <property type="evidence" value="ECO:0007669"/>
    <property type="project" value="UniProtKB-UniRule"/>
</dbReference>
<feature type="compositionally biased region" description="Polar residues" evidence="12">
    <location>
        <begin position="1"/>
        <end position="17"/>
    </location>
</feature>
<keyword evidence="6" id="KW-0418">Kinase</keyword>
<keyword evidence="4" id="KW-0808">Transferase</keyword>
<dbReference type="PANTHER" id="PTHR24058:SF22">
    <property type="entry name" value="DUAL SPECIFICITY TYROSINE-PHOSPHORYLATION-REGULATED KINASE 4"/>
    <property type="match status" value="1"/>
</dbReference>
<dbReference type="Pfam" id="PF00069">
    <property type="entry name" value="Pkinase"/>
    <property type="match status" value="1"/>
</dbReference>
<dbReference type="EC" id="2.7.12.1" evidence="2"/>
<dbReference type="Gene3D" id="3.30.200.20">
    <property type="entry name" value="Phosphorylase Kinase, domain 1"/>
    <property type="match status" value="1"/>
</dbReference>
<organism evidence="14 15">
    <name type="scientific">Blepharisma stoltei</name>
    <dbReference type="NCBI Taxonomy" id="1481888"/>
    <lineage>
        <taxon>Eukaryota</taxon>
        <taxon>Sar</taxon>
        <taxon>Alveolata</taxon>
        <taxon>Ciliophora</taxon>
        <taxon>Postciliodesmatophora</taxon>
        <taxon>Heterotrichea</taxon>
        <taxon>Heterotrichida</taxon>
        <taxon>Blepharismidae</taxon>
        <taxon>Blepharisma</taxon>
    </lineage>
</organism>
<comment type="catalytic activity">
    <reaction evidence="8">
        <text>L-seryl-[protein] + ATP = O-phospho-L-seryl-[protein] + ADP + H(+)</text>
        <dbReference type="Rhea" id="RHEA:17989"/>
        <dbReference type="Rhea" id="RHEA-COMP:9863"/>
        <dbReference type="Rhea" id="RHEA-COMP:11604"/>
        <dbReference type="ChEBI" id="CHEBI:15378"/>
        <dbReference type="ChEBI" id="CHEBI:29999"/>
        <dbReference type="ChEBI" id="CHEBI:30616"/>
        <dbReference type="ChEBI" id="CHEBI:83421"/>
        <dbReference type="ChEBI" id="CHEBI:456216"/>
        <dbReference type="EC" id="2.7.12.1"/>
    </reaction>
</comment>
<name>A0AAU9IH12_9CILI</name>
<reference evidence="14" key="1">
    <citation type="submission" date="2021-09" db="EMBL/GenBank/DDBJ databases">
        <authorList>
            <consortium name="AG Swart"/>
            <person name="Singh M."/>
            <person name="Singh A."/>
            <person name="Seah K."/>
            <person name="Emmerich C."/>
        </authorList>
    </citation>
    <scope>NUCLEOTIDE SEQUENCE</scope>
    <source>
        <strain evidence="14">ATCC30299</strain>
    </source>
</reference>
<dbReference type="SMART" id="SM00220">
    <property type="entry name" value="S_TKc"/>
    <property type="match status" value="1"/>
</dbReference>
<evidence type="ECO:0000259" key="13">
    <source>
        <dbReference type="PROSITE" id="PS50011"/>
    </source>
</evidence>
<feature type="binding site" evidence="11">
    <location>
        <position position="226"/>
    </location>
    <ligand>
        <name>ATP</name>
        <dbReference type="ChEBI" id="CHEBI:30616"/>
    </ligand>
</feature>
<comment type="caution">
    <text evidence="14">The sequence shown here is derived from an EMBL/GenBank/DDBJ whole genome shotgun (WGS) entry which is preliminary data.</text>
</comment>
<keyword evidence="7 11" id="KW-0067">ATP-binding</keyword>
<evidence type="ECO:0000256" key="7">
    <source>
        <dbReference type="ARBA" id="ARBA00022840"/>
    </source>
</evidence>
<dbReference type="CDD" id="cd14210">
    <property type="entry name" value="PKc_DYRK"/>
    <property type="match status" value="1"/>
</dbReference>
<dbReference type="GO" id="GO:0004674">
    <property type="term" value="F:protein serine/threonine kinase activity"/>
    <property type="evidence" value="ECO:0007669"/>
    <property type="project" value="UniProtKB-KW"/>
</dbReference>
<dbReference type="InterPro" id="IPR011009">
    <property type="entry name" value="Kinase-like_dom_sf"/>
</dbReference>
<dbReference type="PANTHER" id="PTHR24058">
    <property type="entry name" value="DUAL SPECIFICITY PROTEIN KINASE"/>
    <property type="match status" value="1"/>
</dbReference>
<dbReference type="AlphaFoldDB" id="A0AAU9IH12"/>
<comment type="catalytic activity">
    <reaction evidence="10">
        <text>L-tyrosyl-[protein] + ATP = O-phospho-L-tyrosyl-[protein] + ADP + H(+)</text>
        <dbReference type="Rhea" id="RHEA:10596"/>
        <dbReference type="Rhea" id="RHEA-COMP:10136"/>
        <dbReference type="Rhea" id="RHEA-COMP:20101"/>
        <dbReference type="ChEBI" id="CHEBI:15378"/>
        <dbReference type="ChEBI" id="CHEBI:30616"/>
        <dbReference type="ChEBI" id="CHEBI:46858"/>
        <dbReference type="ChEBI" id="CHEBI:61978"/>
        <dbReference type="ChEBI" id="CHEBI:456216"/>
        <dbReference type="EC" id="2.7.12.1"/>
    </reaction>
</comment>
<keyword evidence="3" id="KW-0723">Serine/threonine-protein kinase</keyword>
<feature type="region of interest" description="Disordered" evidence="12">
    <location>
        <begin position="1"/>
        <end position="30"/>
    </location>
</feature>
<gene>
    <name evidence="14" type="ORF">BSTOLATCC_MIC7558</name>
</gene>
<accession>A0AAU9IH12</accession>